<dbReference type="EMBL" id="QMPY01000126">
    <property type="protein sequence ID" value="RLE07044.1"/>
    <property type="molecule type" value="Genomic_DNA"/>
</dbReference>
<feature type="transmembrane region" description="Helical" evidence="7">
    <location>
        <begin position="35"/>
        <end position="57"/>
    </location>
</feature>
<feature type="transmembrane region" description="Helical" evidence="7">
    <location>
        <begin position="12"/>
        <end position="29"/>
    </location>
</feature>
<accession>A0A662D3Y0</accession>
<proteinExistence type="predicted"/>
<feature type="domain" description="PAC" evidence="9">
    <location>
        <begin position="203"/>
        <end position="253"/>
    </location>
</feature>
<feature type="coiled-coil region" evidence="6">
    <location>
        <begin position="237"/>
        <end position="264"/>
    </location>
</feature>
<dbReference type="InterPro" id="IPR000014">
    <property type="entry name" value="PAS"/>
</dbReference>
<evidence type="ECO:0000259" key="9">
    <source>
        <dbReference type="PROSITE" id="PS50113"/>
    </source>
</evidence>
<dbReference type="Pfam" id="PF00989">
    <property type="entry name" value="PAS"/>
    <property type="match status" value="1"/>
</dbReference>
<sequence>MSSSELLKKCWLVLILVVMTLAWFTLFKVKPTHIWNIQGIAIEGSSLFACIVGYLYITKLRIRNLDIGWGLFTIGMLVHFLSQFINQPVIINVEVRGIIAIIGLVLIADGFYKAFTREKKRKEILKESERRCRTITDSSTSGIYIFQDGKFVFVNKAMESLTGYKREKLLSMNYLDLIHPDYKDEMKRMTDQALTGDISGLPLRFEFKGIRKDGKERWVENTPTIIEYYGRPAILGNVRDITERKEMEEKLRKSEEKYRTLVETIQEGLGITDLEENFIFVNTVGSKILGYSRDELIGINLRGLTPPQDFEKILRERKERRQGKSTQYEIKMWKKDGKLCNLRVSAAPFYDKNGKLIGSIATFQDITEQKQMEKRIKNLSALYREIGKAVNRSKSINGLCK</sequence>
<keyword evidence="3" id="KW-0597">Phosphoprotein</keyword>
<evidence type="ECO:0000256" key="5">
    <source>
        <dbReference type="ARBA" id="ARBA00022777"/>
    </source>
</evidence>
<evidence type="ECO:0000313" key="11">
    <source>
        <dbReference type="Proteomes" id="UP000277457"/>
    </source>
</evidence>
<dbReference type="PROSITE" id="PS50113">
    <property type="entry name" value="PAC"/>
    <property type="match status" value="2"/>
</dbReference>
<organism evidence="10 11">
    <name type="scientific">Aerophobetes bacterium</name>
    <dbReference type="NCBI Taxonomy" id="2030807"/>
    <lineage>
        <taxon>Bacteria</taxon>
        <taxon>Candidatus Aerophobota</taxon>
    </lineage>
</organism>
<keyword evidence="6" id="KW-0175">Coiled coil</keyword>
<dbReference type="AlphaFoldDB" id="A0A662D3Y0"/>
<evidence type="ECO:0000256" key="1">
    <source>
        <dbReference type="ARBA" id="ARBA00000085"/>
    </source>
</evidence>
<feature type="transmembrane region" description="Helical" evidence="7">
    <location>
        <begin position="69"/>
        <end position="85"/>
    </location>
</feature>
<reference evidence="10 11" key="1">
    <citation type="submission" date="2018-06" db="EMBL/GenBank/DDBJ databases">
        <title>Extensive metabolic versatility and redundancy in microbially diverse, dynamic hydrothermal sediments.</title>
        <authorList>
            <person name="Dombrowski N."/>
            <person name="Teske A."/>
            <person name="Baker B.J."/>
        </authorList>
    </citation>
    <scope>NUCLEOTIDE SEQUENCE [LARGE SCALE GENOMIC DNA]</scope>
    <source>
        <strain evidence="10">B7_G13</strain>
    </source>
</reference>
<dbReference type="SMART" id="SM00086">
    <property type="entry name" value="PAC"/>
    <property type="match status" value="2"/>
</dbReference>
<evidence type="ECO:0000256" key="2">
    <source>
        <dbReference type="ARBA" id="ARBA00012438"/>
    </source>
</evidence>
<dbReference type="GO" id="GO:0006355">
    <property type="term" value="P:regulation of DNA-templated transcription"/>
    <property type="evidence" value="ECO:0007669"/>
    <property type="project" value="InterPro"/>
</dbReference>
<dbReference type="PANTHER" id="PTHR43304">
    <property type="entry name" value="PHYTOCHROME-LIKE PROTEIN CPH1"/>
    <property type="match status" value="1"/>
</dbReference>
<evidence type="ECO:0000256" key="3">
    <source>
        <dbReference type="ARBA" id="ARBA00022553"/>
    </source>
</evidence>
<dbReference type="SUPFAM" id="SSF55785">
    <property type="entry name" value="PYP-like sensor domain (PAS domain)"/>
    <property type="match status" value="2"/>
</dbReference>
<dbReference type="InterPro" id="IPR035965">
    <property type="entry name" value="PAS-like_dom_sf"/>
</dbReference>
<keyword evidence="5" id="KW-0418">Kinase</keyword>
<dbReference type="InterPro" id="IPR052162">
    <property type="entry name" value="Sensor_kinase/Photoreceptor"/>
</dbReference>
<dbReference type="EC" id="2.7.13.3" evidence="2"/>
<keyword evidence="7" id="KW-1133">Transmembrane helix</keyword>
<dbReference type="InterPro" id="IPR000700">
    <property type="entry name" value="PAS-assoc_C"/>
</dbReference>
<dbReference type="Gene3D" id="3.30.450.20">
    <property type="entry name" value="PAS domain"/>
    <property type="match status" value="2"/>
</dbReference>
<protein>
    <recommendedName>
        <fullName evidence="2">histidine kinase</fullName>
        <ecNumber evidence="2">2.7.13.3</ecNumber>
    </recommendedName>
</protein>
<dbReference type="NCBIfam" id="TIGR00229">
    <property type="entry name" value="sensory_box"/>
    <property type="match status" value="2"/>
</dbReference>
<evidence type="ECO:0000256" key="6">
    <source>
        <dbReference type="SAM" id="Coils"/>
    </source>
</evidence>
<feature type="domain" description="PAC" evidence="9">
    <location>
        <begin position="326"/>
        <end position="378"/>
    </location>
</feature>
<feature type="domain" description="PAS" evidence="8">
    <location>
        <begin position="148"/>
        <end position="197"/>
    </location>
</feature>
<dbReference type="GO" id="GO:0004673">
    <property type="term" value="F:protein histidine kinase activity"/>
    <property type="evidence" value="ECO:0007669"/>
    <property type="project" value="UniProtKB-EC"/>
</dbReference>
<feature type="domain" description="PAS" evidence="8">
    <location>
        <begin position="254"/>
        <end position="324"/>
    </location>
</feature>
<dbReference type="SMART" id="SM00091">
    <property type="entry name" value="PAS"/>
    <property type="match status" value="2"/>
</dbReference>
<comment type="catalytic activity">
    <reaction evidence="1">
        <text>ATP + protein L-histidine = ADP + protein N-phospho-L-histidine.</text>
        <dbReference type="EC" id="2.7.13.3"/>
    </reaction>
</comment>
<dbReference type="InterPro" id="IPR013767">
    <property type="entry name" value="PAS_fold"/>
</dbReference>
<gene>
    <name evidence="10" type="ORF">DRZ78_03665</name>
</gene>
<dbReference type="CDD" id="cd00130">
    <property type="entry name" value="PAS"/>
    <property type="match status" value="2"/>
</dbReference>
<feature type="transmembrane region" description="Helical" evidence="7">
    <location>
        <begin position="97"/>
        <end position="115"/>
    </location>
</feature>
<evidence type="ECO:0000259" key="8">
    <source>
        <dbReference type="PROSITE" id="PS50112"/>
    </source>
</evidence>
<keyword evidence="7" id="KW-0472">Membrane</keyword>
<dbReference type="Pfam" id="PF13426">
    <property type="entry name" value="PAS_9"/>
    <property type="match status" value="1"/>
</dbReference>
<dbReference type="PANTHER" id="PTHR43304:SF1">
    <property type="entry name" value="PAC DOMAIN-CONTAINING PROTEIN"/>
    <property type="match status" value="1"/>
</dbReference>
<keyword evidence="4" id="KW-0808">Transferase</keyword>
<dbReference type="Proteomes" id="UP000277457">
    <property type="component" value="Unassembled WGS sequence"/>
</dbReference>
<feature type="non-terminal residue" evidence="10">
    <location>
        <position position="401"/>
    </location>
</feature>
<evidence type="ECO:0000313" key="10">
    <source>
        <dbReference type="EMBL" id="RLE07044.1"/>
    </source>
</evidence>
<name>A0A662D3Y0_UNCAE</name>
<dbReference type="PROSITE" id="PS50112">
    <property type="entry name" value="PAS"/>
    <property type="match status" value="2"/>
</dbReference>
<evidence type="ECO:0000256" key="4">
    <source>
        <dbReference type="ARBA" id="ARBA00022679"/>
    </source>
</evidence>
<comment type="caution">
    <text evidence="10">The sequence shown here is derived from an EMBL/GenBank/DDBJ whole genome shotgun (WGS) entry which is preliminary data.</text>
</comment>
<dbReference type="InterPro" id="IPR001610">
    <property type="entry name" value="PAC"/>
</dbReference>
<keyword evidence="7" id="KW-0812">Transmembrane</keyword>
<evidence type="ECO:0000256" key="7">
    <source>
        <dbReference type="SAM" id="Phobius"/>
    </source>
</evidence>